<comment type="caution">
    <text evidence="1">The sequence shown here is derived from an EMBL/GenBank/DDBJ whole genome shotgun (WGS) entry which is preliminary data.</text>
</comment>
<accession>A0A7C8MI33</accession>
<dbReference type="AlphaFoldDB" id="A0A7C8MI33"/>
<organism evidence="1 2">
    <name type="scientific">Massariosphaeria phaeospora</name>
    <dbReference type="NCBI Taxonomy" id="100035"/>
    <lineage>
        <taxon>Eukaryota</taxon>
        <taxon>Fungi</taxon>
        <taxon>Dikarya</taxon>
        <taxon>Ascomycota</taxon>
        <taxon>Pezizomycotina</taxon>
        <taxon>Dothideomycetes</taxon>
        <taxon>Pleosporomycetidae</taxon>
        <taxon>Pleosporales</taxon>
        <taxon>Pleosporales incertae sedis</taxon>
        <taxon>Massariosphaeria</taxon>
    </lineage>
</organism>
<sequence length="153" mass="17262">MLDFRIVAWSPRTRETWSWYSWASNVSLKTSPSFILTVLLVSIPTCVTQQHTPSLQRSSVVRNGTHLLSQVLTLNDVRCFSNATRPLFYYHQPHQGLVFFYSRSLLLPYRLDPPSPAVEPAQCTPKLVKRSTGQALACSTAQALIPLPSYRIA</sequence>
<gene>
    <name evidence="1" type="ORF">BDV95DRAFT_145338</name>
</gene>
<name>A0A7C8MI33_9PLEO</name>
<protein>
    <submittedName>
        <fullName evidence="1">Uncharacterized protein</fullName>
    </submittedName>
</protein>
<evidence type="ECO:0000313" key="2">
    <source>
        <dbReference type="Proteomes" id="UP000481861"/>
    </source>
</evidence>
<reference evidence="1 2" key="1">
    <citation type="submission" date="2020-01" db="EMBL/GenBank/DDBJ databases">
        <authorList>
            <consortium name="DOE Joint Genome Institute"/>
            <person name="Haridas S."/>
            <person name="Albert R."/>
            <person name="Binder M."/>
            <person name="Bloem J."/>
            <person name="Labutti K."/>
            <person name="Salamov A."/>
            <person name="Andreopoulos B."/>
            <person name="Baker S.E."/>
            <person name="Barry K."/>
            <person name="Bills G."/>
            <person name="Bluhm B.H."/>
            <person name="Cannon C."/>
            <person name="Castanera R."/>
            <person name="Culley D.E."/>
            <person name="Daum C."/>
            <person name="Ezra D."/>
            <person name="Gonzalez J.B."/>
            <person name="Henrissat B."/>
            <person name="Kuo A."/>
            <person name="Liang C."/>
            <person name="Lipzen A."/>
            <person name="Lutzoni F."/>
            <person name="Magnuson J."/>
            <person name="Mondo S."/>
            <person name="Nolan M."/>
            <person name="Ohm R."/>
            <person name="Pangilinan J."/>
            <person name="Park H.-J.H."/>
            <person name="Ramirez L."/>
            <person name="Alfaro M."/>
            <person name="Sun H."/>
            <person name="Tritt A."/>
            <person name="Yoshinaga Y."/>
            <person name="Zwiers L.-H.L."/>
            <person name="Turgeon B.G."/>
            <person name="Goodwin S.B."/>
            <person name="Spatafora J.W."/>
            <person name="Crous P.W."/>
            <person name="Grigoriev I.V."/>
        </authorList>
    </citation>
    <scope>NUCLEOTIDE SEQUENCE [LARGE SCALE GENOMIC DNA]</scope>
    <source>
        <strain evidence="1 2">CBS 611.86</strain>
    </source>
</reference>
<evidence type="ECO:0000313" key="1">
    <source>
        <dbReference type="EMBL" id="KAF2877401.1"/>
    </source>
</evidence>
<dbReference type="Proteomes" id="UP000481861">
    <property type="component" value="Unassembled WGS sequence"/>
</dbReference>
<proteinExistence type="predicted"/>
<dbReference type="EMBL" id="JAADJZ010000002">
    <property type="protein sequence ID" value="KAF2877401.1"/>
    <property type="molecule type" value="Genomic_DNA"/>
</dbReference>
<keyword evidence="2" id="KW-1185">Reference proteome</keyword>